<dbReference type="InterPro" id="IPR010621">
    <property type="entry name" value="DUF1214"/>
</dbReference>
<evidence type="ECO:0000313" key="4">
    <source>
        <dbReference type="Proteomes" id="UP000466906"/>
    </source>
</evidence>
<dbReference type="AlphaFoldDB" id="A0A6N4UQH9"/>
<dbReference type="Pfam" id="PF06742">
    <property type="entry name" value="DUF1214"/>
    <property type="match status" value="1"/>
</dbReference>
<dbReference type="EMBL" id="AP022565">
    <property type="protein sequence ID" value="BBX25907.1"/>
    <property type="molecule type" value="Genomic_DNA"/>
</dbReference>
<dbReference type="KEGG" id="malv:MALV_10320"/>
<evidence type="ECO:0008006" key="5">
    <source>
        <dbReference type="Google" id="ProtNLM"/>
    </source>
</evidence>
<keyword evidence="4" id="KW-1185">Reference proteome</keyword>
<proteinExistence type="predicted"/>
<feature type="domain" description="DUF1214" evidence="1">
    <location>
        <begin position="218"/>
        <end position="303"/>
    </location>
</feature>
<feature type="domain" description="DUF1254" evidence="2">
    <location>
        <begin position="31"/>
        <end position="100"/>
    </location>
</feature>
<dbReference type="Pfam" id="PF06863">
    <property type="entry name" value="DUF1254"/>
    <property type="match status" value="1"/>
</dbReference>
<dbReference type="PANTHER" id="PTHR36509">
    <property type="entry name" value="BLL3101 PROTEIN"/>
    <property type="match status" value="1"/>
</dbReference>
<evidence type="ECO:0000259" key="1">
    <source>
        <dbReference type="Pfam" id="PF06742"/>
    </source>
</evidence>
<name>A0A6N4UQH9_9MYCO</name>
<reference evidence="3 4" key="1">
    <citation type="journal article" date="2019" name="Emerg. Microbes Infect.">
        <title>Comprehensive subspecies identification of 175 nontuberculous mycobacteria species based on 7547 genomic profiles.</title>
        <authorList>
            <person name="Matsumoto Y."/>
            <person name="Kinjo T."/>
            <person name="Motooka D."/>
            <person name="Nabeya D."/>
            <person name="Jung N."/>
            <person name="Uechi K."/>
            <person name="Horii T."/>
            <person name="Iida T."/>
            <person name="Fujita J."/>
            <person name="Nakamura S."/>
        </authorList>
    </citation>
    <scope>NUCLEOTIDE SEQUENCE [LARGE SCALE GENOMIC DNA]</scope>
    <source>
        <strain evidence="3 4">JCM 12272</strain>
    </source>
</reference>
<organism evidence="3 4">
    <name type="scientific">Mycolicibacterium alvei</name>
    <dbReference type="NCBI Taxonomy" id="67081"/>
    <lineage>
        <taxon>Bacteria</taxon>
        <taxon>Bacillati</taxon>
        <taxon>Actinomycetota</taxon>
        <taxon>Actinomycetes</taxon>
        <taxon>Mycobacteriales</taxon>
        <taxon>Mycobacteriaceae</taxon>
        <taxon>Mycolicibacterium</taxon>
    </lineage>
</organism>
<sequence length="320" mass="34953">MRMTELVSPDNFPRAESDLYFANAVKDGGFGKFFHNRELTPIDHQLVIRQNRDTLYSAAVFDLDGGPVTITLPDSAGRFMSLQVISEDHYTTNVAYAPAEVTFSRDSVDTRYAIVAVRSLVDPGDPADLAAVHTLQDAITVTQAEPGFFEIPQWDPVSQKTVRDALITLSTTVADTSGMFGPKYEVEPIRHLIGSAFAWGGNPARDALYLTVVPPGNDGTTVHRLTVKDVPVDGFWSITVYNKDGYFTPNAQNAYSVNNVTALKDPDGSTTVQFGGSDDGSGAANLLPITEGWNYLVRLYRPRPEILDGSWTFPDAQPVS</sequence>
<gene>
    <name evidence="3" type="ORF">MALV_10320</name>
</gene>
<evidence type="ECO:0000313" key="3">
    <source>
        <dbReference type="EMBL" id="BBX25907.1"/>
    </source>
</evidence>
<evidence type="ECO:0000259" key="2">
    <source>
        <dbReference type="Pfam" id="PF06863"/>
    </source>
</evidence>
<protein>
    <recommendedName>
        <fullName evidence="5">Carboxylesterase</fullName>
    </recommendedName>
</protein>
<dbReference type="InterPro" id="IPR037050">
    <property type="entry name" value="DUF1254_sf"/>
</dbReference>
<dbReference type="Gene3D" id="2.60.40.1610">
    <property type="entry name" value="Domain of unknown function DUF1254"/>
    <property type="match status" value="1"/>
</dbReference>
<dbReference type="SUPFAM" id="SSF160935">
    <property type="entry name" value="VPA0735-like"/>
    <property type="match status" value="1"/>
</dbReference>
<dbReference type="Gene3D" id="2.60.120.600">
    <property type="entry name" value="Domain of unknown function DUF1214, C-terminal domain"/>
    <property type="match status" value="1"/>
</dbReference>
<dbReference type="PANTHER" id="PTHR36509:SF2">
    <property type="entry name" value="BLL3101 PROTEIN"/>
    <property type="match status" value="1"/>
</dbReference>
<dbReference type="InterPro" id="IPR010679">
    <property type="entry name" value="DUF1254"/>
</dbReference>
<dbReference type="Proteomes" id="UP000466906">
    <property type="component" value="Chromosome"/>
</dbReference>
<dbReference type="InterPro" id="IPR037049">
    <property type="entry name" value="DUF1214_C_sf"/>
</dbReference>
<accession>A0A6N4UQH9</accession>